<feature type="domain" description="Radical SAM core" evidence="6">
    <location>
        <begin position="21"/>
        <end position="242"/>
    </location>
</feature>
<dbReference type="Proteomes" id="UP000481616">
    <property type="component" value="Unassembled WGS sequence"/>
</dbReference>
<evidence type="ECO:0000256" key="5">
    <source>
        <dbReference type="ARBA" id="ARBA00023014"/>
    </source>
</evidence>
<evidence type="ECO:0000259" key="6">
    <source>
        <dbReference type="PROSITE" id="PS51918"/>
    </source>
</evidence>
<dbReference type="SFLD" id="SFLDS00029">
    <property type="entry name" value="Radical_SAM"/>
    <property type="match status" value="1"/>
</dbReference>
<dbReference type="PROSITE" id="PS51918">
    <property type="entry name" value="RADICAL_SAM"/>
    <property type="match status" value="1"/>
</dbReference>
<evidence type="ECO:0000313" key="13">
    <source>
        <dbReference type="EMBL" id="MBV3123408.1"/>
    </source>
</evidence>
<dbReference type="Gene3D" id="3.20.20.70">
    <property type="entry name" value="Aldolase class I"/>
    <property type="match status" value="1"/>
</dbReference>
<dbReference type="Proteomes" id="UP000283678">
    <property type="component" value="Unassembled WGS sequence"/>
</dbReference>
<reference evidence="7" key="6">
    <citation type="submission" date="2022-01" db="EMBL/GenBank/DDBJ databases">
        <title>Novel bile acid biosynthetic pathways are enriched in the microbiome of centenarians.</title>
        <authorList>
            <person name="Sato Y."/>
            <person name="Atarashi K."/>
            <person name="Plichta R.D."/>
            <person name="Arai Y."/>
            <person name="Sasajima S."/>
            <person name="Kearney M.S."/>
            <person name="Suda W."/>
            <person name="Takeshita K."/>
            <person name="Sasaki T."/>
            <person name="Okamoto S."/>
            <person name="Skelly N.A."/>
            <person name="Okamura Y."/>
            <person name="Vlamakis H."/>
            <person name="Li Y."/>
            <person name="Tanoue T."/>
            <person name="Takei H."/>
            <person name="Nittono H."/>
            <person name="Narushima S."/>
            <person name="Irie J."/>
            <person name="Itoh H."/>
            <person name="Moriya K."/>
            <person name="Sugiura Y."/>
            <person name="Suematsu M."/>
            <person name="Moritoki N."/>
            <person name="Shibata S."/>
            <person name="Littman R.D."/>
            <person name="Fischbach A.M."/>
            <person name="Uwamino Y."/>
            <person name="Inoue T."/>
            <person name="Honda A."/>
            <person name="Hattori M."/>
            <person name="Murai T."/>
            <person name="Xavier J.R."/>
            <person name="Hirose N."/>
            <person name="Honda K."/>
        </authorList>
    </citation>
    <scope>NUCLEOTIDE SEQUENCE</scope>
    <source>
        <strain evidence="7">CE91-St7</strain>
    </source>
</reference>
<evidence type="ECO:0000313" key="19">
    <source>
        <dbReference type="Proteomes" id="UP000283678"/>
    </source>
</evidence>
<evidence type="ECO:0000313" key="17">
    <source>
        <dbReference type="EMBL" id="TDA76330.1"/>
    </source>
</evidence>
<evidence type="ECO:0000313" key="25">
    <source>
        <dbReference type="Proteomes" id="UP000481700"/>
    </source>
</evidence>
<reference evidence="15 26" key="4">
    <citation type="submission" date="2019-11" db="EMBL/GenBank/DDBJ databases">
        <title>Complete genome sequence of Bacteroides dorei DSM 17855.</title>
        <authorList>
            <person name="Russell J.T."/>
        </authorList>
    </citation>
    <scope>NUCLEOTIDE SEQUENCE [LARGE SCALE GENOMIC DNA]</scope>
    <source>
        <strain evidence="15 26">DSM 17855</strain>
    </source>
</reference>
<dbReference type="InterPro" id="IPR007197">
    <property type="entry name" value="rSAM"/>
</dbReference>
<dbReference type="GO" id="GO:0051536">
    <property type="term" value="F:iron-sulfur cluster binding"/>
    <property type="evidence" value="ECO:0007669"/>
    <property type="project" value="UniProtKB-KW"/>
</dbReference>
<reference evidence="14" key="7">
    <citation type="submission" date="2023-10" db="EMBL/GenBank/DDBJ databases">
        <title>Genome of Potential pathogenic bacteria in Crohn's disease.</title>
        <authorList>
            <person name="Rodriguez-Palacios A."/>
        </authorList>
    </citation>
    <scope>NUCLEOTIDE SEQUENCE</scope>
    <source>
        <strain evidence="14">CavFT-hAR62</strain>
    </source>
</reference>
<evidence type="ECO:0000313" key="18">
    <source>
        <dbReference type="EMBL" id="TDB07335.1"/>
    </source>
</evidence>
<dbReference type="Proteomes" id="UP001181086">
    <property type="component" value="Unassembled WGS sequence"/>
</dbReference>
<dbReference type="Proteomes" id="UP000777173">
    <property type="component" value="Unassembled WGS sequence"/>
</dbReference>
<dbReference type="SFLD" id="SFLDG01067">
    <property type="entry name" value="SPASM/twitch_domain_containing"/>
    <property type="match status" value="1"/>
</dbReference>
<proteinExistence type="predicted"/>
<evidence type="ECO:0000313" key="9">
    <source>
        <dbReference type="EMBL" id="KAA5385246.1"/>
    </source>
</evidence>
<keyword evidence="3" id="KW-0479">Metal-binding</keyword>
<evidence type="ECO:0000313" key="20">
    <source>
        <dbReference type="Proteomes" id="UP000294527"/>
    </source>
</evidence>
<evidence type="ECO:0000256" key="2">
    <source>
        <dbReference type="ARBA" id="ARBA00022691"/>
    </source>
</evidence>
<dbReference type="Pfam" id="PF04055">
    <property type="entry name" value="Radical_SAM"/>
    <property type="match status" value="1"/>
</dbReference>
<reference evidence="20 21" key="3">
    <citation type="journal article" date="2019" name="Nat. Microbiol.">
        <title>Genomic variation and strain-specific functional adaptation in the human gut microbiome during early life.</title>
        <authorList>
            <person name="Vatanen T."/>
            <person name="Plichta D.R."/>
            <person name="Somani J."/>
            <person name="Munch P.C."/>
            <person name="Arthur T.D."/>
            <person name="Hall A.B."/>
            <person name="Rudolf S."/>
            <person name="Oakeley E.J."/>
            <person name="Ke X."/>
            <person name="Young R.A."/>
            <person name="Haiser H.J."/>
            <person name="Kolde R."/>
            <person name="Yassour M."/>
            <person name="Luopajarvi K."/>
            <person name="Siljander H."/>
            <person name="Virtanen S.M."/>
            <person name="Ilonen J."/>
            <person name="Uibo R."/>
            <person name="Tillmann V."/>
            <person name="Mokurov S."/>
            <person name="Dorshakova N."/>
            <person name="Porter J.A."/>
            <person name="McHardy A.C."/>
            <person name="Lahdesmaki H."/>
            <person name="Vlamakis H."/>
            <person name="Huttenhower C."/>
            <person name="Knip M."/>
            <person name="Xavier R.J."/>
        </authorList>
    </citation>
    <scope>NUCLEOTIDE SEQUENCE [LARGE SCALE GENOMIC DNA]</scope>
    <source>
        <strain evidence="17 20">RJX1047</strain>
        <strain evidence="18 21">RJX1052</strain>
    </source>
</reference>
<accession>A0A076IQL3</accession>
<evidence type="ECO:0000313" key="15">
    <source>
        <dbReference type="EMBL" id="QJR76344.1"/>
    </source>
</evidence>
<dbReference type="EMBL" id="VVZE01000001">
    <property type="protein sequence ID" value="KAA5388209.1"/>
    <property type="molecule type" value="Genomic_DNA"/>
</dbReference>
<dbReference type="PANTHER" id="PTHR11228:SF7">
    <property type="entry name" value="PQQA PEPTIDE CYCLASE"/>
    <property type="match status" value="1"/>
</dbReference>
<dbReference type="InterPro" id="IPR050377">
    <property type="entry name" value="Radical_SAM_PqqE_MftC-like"/>
</dbReference>
<dbReference type="GO" id="GO:0003824">
    <property type="term" value="F:catalytic activity"/>
    <property type="evidence" value="ECO:0007669"/>
    <property type="project" value="InterPro"/>
</dbReference>
<dbReference type="RefSeq" id="WP_007838112.1">
    <property type="nucleotide sequence ID" value="NZ_BAABYF010000001.1"/>
</dbReference>
<dbReference type="EMBL" id="VVYY01000002">
    <property type="protein sequence ID" value="KAA5400189.1"/>
    <property type="molecule type" value="Genomic_DNA"/>
</dbReference>
<evidence type="ECO:0000313" key="10">
    <source>
        <dbReference type="EMBL" id="KAA5388209.1"/>
    </source>
</evidence>
<dbReference type="EMBL" id="SLTU01000001">
    <property type="protein sequence ID" value="TDA76330.1"/>
    <property type="molecule type" value="Genomic_DNA"/>
</dbReference>
<dbReference type="Proteomes" id="UP000294527">
    <property type="component" value="Unassembled WGS sequence"/>
</dbReference>
<evidence type="ECO:0000313" key="26">
    <source>
        <dbReference type="Proteomes" id="UP000500949"/>
    </source>
</evidence>
<protein>
    <submittedName>
        <fullName evidence="8">Radical SAM protein</fullName>
    </submittedName>
    <submittedName>
        <fullName evidence="7">Radical SAM/SPASM domain-containing protein</fullName>
    </submittedName>
</protein>
<dbReference type="InterPro" id="IPR058240">
    <property type="entry name" value="rSAM_sf"/>
</dbReference>
<sequence length="368" mass="42344">MDHLHDANLLERALVDKANQSRVPITTNFELTPTCTLNCDMCFIRTERSVVERHGGLSPLQQWLDWAEQLQDMGTLFILLTGGEPMLYPHFKELYTRLREMGFILTLNTNGTLIDNEMVRILQTHKPRRINVTLYGDSRETYGRLCHNPQGYTLCMEALKRLKKADIDVKLNVSIVRKNEKDYDEIIRLAQHLDIPAEVNSYMFPLSRPECGSLRNILTERLDADEAARIEMQYMEYKKGNDMARYMHDLKYTLAHVEGTRACSLECRAAKSSCWINWQGILTPCVMLDQPAVDLKKIPMTTAWQQLLEEAKELVSHTECEGCHLRPVCNVCYAAAHCEKTITGSMDYLCQMAKAKERIITNYPPVIH</sequence>
<evidence type="ECO:0000313" key="23">
    <source>
        <dbReference type="Proteomes" id="UP000441162"/>
    </source>
</evidence>
<evidence type="ECO:0000313" key="14">
    <source>
        <dbReference type="EMBL" id="MDU0269167.1"/>
    </source>
</evidence>
<evidence type="ECO:0000256" key="4">
    <source>
        <dbReference type="ARBA" id="ARBA00023004"/>
    </source>
</evidence>
<dbReference type="AlphaFoldDB" id="A0A076IQL3"/>
<evidence type="ECO:0000256" key="1">
    <source>
        <dbReference type="ARBA" id="ARBA00001966"/>
    </source>
</evidence>
<keyword evidence="4" id="KW-0408">Iron</keyword>
<dbReference type="Proteomes" id="UP000500949">
    <property type="component" value="Chromosome"/>
</dbReference>
<dbReference type="EMBL" id="BQOB01000001">
    <property type="protein sequence ID" value="GKH82252.1"/>
    <property type="molecule type" value="Genomic_DNA"/>
</dbReference>
<dbReference type="eggNOG" id="COG0535">
    <property type="taxonomic scope" value="Bacteria"/>
</dbReference>
<dbReference type="GO" id="GO:0046872">
    <property type="term" value="F:metal ion binding"/>
    <property type="evidence" value="ECO:0007669"/>
    <property type="project" value="UniProtKB-KW"/>
</dbReference>
<evidence type="ECO:0000313" key="8">
    <source>
        <dbReference type="EMBL" id="KAA5325116.1"/>
    </source>
</evidence>
<dbReference type="CDD" id="cd01335">
    <property type="entry name" value="Radical_SAM"/>
    <property type="match status" value="1"/>
</dbReference>
<dbReference type="EMBL" id="JAHOAX010000007">
    <property type="protein sequence ID" value="MBV3123408.1"/>
    <property type="molecule type" value="Genomic_DNA"/>
</dbReference>
<reference evidence="22 23" key="2">
    <citation type="journal article" date="2019" name="Nat. Med.">
        <title>A library of human gut bacterial isolates paired with longitudinal multiomics data enables mechanistic microbiome research.</title>
        <authorList>
            <person name="Poyet M."/>
            <person name="Groussin M."/>
            <person name="Gibbons S.M."/>
            <person name="Avila-Pacheco J."/>
            <person name="Jiang X."/>
            <person name="Kearney S.M."/>
            <person name="Perrotta A.R."/>
            <person name="Berdy B."/>
            <person name="Zhao S."/>
            <person name="Lieberman T.D."/>
            <person name="Swanson P.K."/>
            <person name="Smith M."/>
            <person name="Roesemann S."/>
            <person name="Alexander J.E."/>
            <person name="Rich S.A."/>
            <person name="Livny J."/>
            <person name="Vlamakis H."/>
            <person name="Clish C."/>
            <person name="Bullock K."/>
            <person name="Deik A."/>
            <person name="Scott J."/>
            <person name="Pierce K.A."/>
            <person name="Xavier R.J."/>
            <person name="Alm E.J."/>
        </authorList>
    </citation>
    <scope>NUCLEOTIDE SEQUENCE [LARGE SCALE GENOMIC DNA]</scope>
    <source>
        <strain evidence="11 24">BIOML-A1</strain>
        <strain evidence="8 25">BIOML-A25</strain>
        <strain evidence="12 23">BIOML-A4</strain>
        <strain evidence="9 22">BIOML-A5</strain>
        <strain evidence="10">BIOML-A8</strain>
    </source>
</reference>
<dbReference type="Proteomes" id="UP000441162">
    <property type="component" value="Unassembled WGS sequence"/>
</dbReference>
<dbReference type="EMBL" id="QRZL01000009">
    <property type="protein sequence ID" value="RGV77167.1"/>
    <property type="molecule type" value="Genomic_DNA"/>
</dbReference>
<dbReference type="EMBL" id="VVZB01000002">
    <property type="protein sequence ID" value="KAA5385246.1"/>
    <property type="molecule type" value="Genomic_DNA"/>
</dbReference>
<organism evidence="8 25">
    <name type="scientific">Phocaeicola dorei</name>
    <dbReference type="NCBI Taxonomy" id="357276"/>
    <lineage>
        <taxon>Bacteria</taxon>
        <taxon>Pseudomonadati</taxon>
        <taxon>Bacteroidota</taxon>
        <taxon>Bacteroidia</taxon>
        <taxon>Bacteroidales</taxon>
        <taxon>Bacteroidaceae</taxon>
        <taxon>Phocaeicola</taxon>
    </lineage>
</organism>
<dbReference type="Proteomes" id="UP000347681">
    <property type="component" value="Unassembled WGS sequence"/>
</dbReference>
<dbReference type="InterPro" id="IPR013785">
    <property type="entry name" value="Aldolase_TIM"/>
</dbReference>
<dbReference type="KEGG" id="bdh:GV66_14650"/>
<evidence type="ECO:0000313" key="21">
    <source>
        <dbReference type="Proteomes" id="UP000294834"/>
    </source>
</evidence>
<dbReference type="Proteomes" id="UP000481700">
    <property type="component" value="Unassembled WGS sequence"/>
</dbReference>
<dbReference type="Proteomes" id="UP000294834">
    <property type="component" value="Unassembled WGS sequence"/>
</dbReference>
<dbReference type="PANTHER" id="PTHR11228">
    <property type="entry name" value="RADICAL SAM DOMAIN PROTEIN"/>
    <property type="match status" value="1"/>
</dbReference>
<dbReference type="EMBL" id="SLTX01000001">
    <property type="protein sequence ID" value="TDB07335.1"/>
    <property type="molecule type" value="Genomic_DNA"/>
</dbReference>
<comment type="cofactor">
    <cofactor evidence="1">
        <name>[4Fe-4S] cluster</name>
        <dbReference type="ChEBI" id="CHEBI:49883"/>
    </cofactor>
</comment>
<keyword evidence="5" id="KW-0411">Iron-sulfur</keyword>
<reference evidence="16 19" key="1">
    <citation type="submission" date="2018-08" db="EMBL/GenBank/DDBJ databases">
        <title>A genome reference for cultivated species of the human gut microbiota.</title>
        <authorList>
            <person name="Zou Y."/>
            <person name="Xue W."/>
            <person name="Luo G."/>
        </authorList>
    </citation>
    <scope>NUCLEOTIDE SEQUENCE [LARGE SCALE GENOMIC DNA]</scope>
    <source>
        <strain evidence="16 19">AF14-1AC</strain>
    </source>
</reference>
<gene>
    <name evidence="7" type="ORF">CE91St7_31360</name>
    <name evidence="16" type="ORF">DWW04_10915</name>
    <name evidence="17" type="ORF">E1I98_08160</name>
    <name evidence="18" type="ORF">E1J06_07880</name>
    <name evidence="10" type="ORF">F2Y44_00345</name>
    <name evidence="12" type="ORF">F2Y51_01160</name>
    <name evidence="11" type="ORF">F2Y58_02290</name>
    <name evidence="9" type="ORF">F2Y61_05270</name>
    <name evidence="8" type="ORF">F2Z07_01815</name>
    <name evidence="15" type="ORF">GKD17_08020</name>
    <name evidence="13" type="ORF">KSU80_09470</name>
    <name evidence="14" type="ORF">RVH45_04485</name>
</gene>
<evidence type="ECO:0000313" key="12">
    <source>
        <dbReference type="EMBL" id="KAA5408034.1"/>
    </source>
</evidence>
<evidence type="ECO:0000313" key="7">
    <source>
        <dbReference type="EMBL" id="GKH82252.1"/>
    </source>
</evidence>
<keyword evidence="2" id="KW-0949">S-adenosyl-L-methionine</keyword>
<reference evidence="13" key="5">
    <citation type="submission" date="2021-06" db="EMBL/GenBank/DDBJ databases">
        <title>Collection of gut derived symbiotic bacterial strains cultured from healthy donors.</title>
        <authorList>
            <person name="Lin H."/>
            <person name="Littmann E."/>
            <person name="Pamer E.G."/>
        </authorList>
    </citation>
    <scope>NUCLEOTIDE SEQUENCE</scope>
    <source>
        <strain evidence="13">MSK.5.10</strain>
    </source>
</reference>
<dbReference type="EMBL" id="VVZV01000001">
    <property type="protein sequence ID" value="KAA5325116.1"/>
    <property type="molecule type" value="Genomic_DNA"/>
</dbReference>
<evidence type="ECO:0000313" key="22">
    <source>
        <dbReference type="Proteomes" id="UP000347681"/>
    </source>
</evidence>
<dbReference type="KEGG" id="bdo:EL88_06715"/>
<evidence type="ECO:0000313" key="16">
    <source>
        <dbReference type="EMBL" id="RGV77167.1"/>
    </source>
</evidence>
<dbReference type="SUPFAM" id="SSF102114">
    <property type="entry name" value="Radical SAM enzymes"/>
    <property type="match status" value="1"/>
</dbReference>
<evidence type="ECO:0000256" key="3">
    <source>
        <dbReference type="ARBA" id="ARBA00022723"/>
    </source>
</evidence>
<dbReference type="GeneID" id="93446625"/>
<dbReference type="Proteomes" id="UP001055104">
    <property type="component" value="Unassembled WGS sequence"/>
</dbReference>
<name>A0A076IQL3_9BACT</name>
<evidence type="ECO:0000313" key="11">
    <source>
        <dbReference type="EMBL" id="KAA5400189.1"/>
    </source>
</evidence>
<dbReference type="EMBL" id="JAWDEV010000001">
    <property type="protein sequence ID" value="MDU0269167.1"/>
    <property type="molecule type" value="Genomic_DNA"/>
</dbReference>
<dbReference type="EMBL" id="VVZA01000001">
    <property type="protein sequence ID" value="KAA5408034.1"/>
    <property type="molecule type" value="Genomic_DNA"/>
</dbReference>
<dbReference type="EMBL" id="CP046176">
    <property type="protein sequence ID" value="QJR76344.1"/>
    <property type="molecule type" value="Genomic_DNA"/>
</dbReference>
<evidence type="ECO:0000313" key="24">
    <source>
        <dbReference type="Proteomes" id="UP000481616"/>
    </source>
</evidence>